<gene>
    <name evidence="2" type="ORF">BCR32DRAFT_2668</name>
</gene>
<evidence type="ECO:0000256" key="1">
    <source>
        <dbReference type="SAM" id="MobiDB-lite"/>
    </source>
</evidence>
<dbReference type="Proteomes" id="UP000193944">
    <property type="component" value="Unassembled WGS sequence"/>
</dbReference>
<proteinExistence type="predicted"/>
<dbReference type="OrthoDB" id="118951at2759"/>
<name>A0A1Y1X902_9FUNG</name>
<evidence type="ECO:0000313" key="3">
    <source>
        <dbReference type="Proteomes" id="UP000193944"/>
    </source>
</evidence>
<feature type="region of interest" description="Disordered" evidence="1">
    <location>
        <begin position="293"/>
        <end position="322"/>
    </location>
</feature>
<feature type="region of interest" description="Disordered" evidence="1">
    <location>
        <begin position="32"/>
        <end position="241"/>
    </location>
</feature>
<dbReference type="EMBL" id="MCFG01000100">
    <property type="protein sequence ID" value="ORX82217.1"/>
    <property type="molecule type" value="Genomic_DNA"/>
</dbReference>
<keyword evidence="3" id="KW-1185">Reference proteome</keyword>
<protein>
    <submittedName>
        <fullName evidence="2">Uncharacterized protein</fullName>
    </submittedName>
</protein>
<reference evidence="2 3" key="2">
    <citation type="submission" date="2016-08" db="EMBL/GenBank/DDBJ databases">
        <title>Pervasive Adenine N6-methylation of Active Genes in Fungi.</title>
        <authorList>
            <consortium name="DOE Joint Genome Institute"/>
            <person name="Mondo S.J."/>
            <person name="Dannebaum R.O."/>
            <person name="Kuo R.C."/>
            <person name="Labutti K."/>
            <person name="Haridas S."/>
            <person name="Kuo A."/>
            <person name="Salamov A."/>
            <person name="Ahrendt S.R."/>
            <person name="Lipzen A."/>
            <person name="Sullivan W."/>
            <person name="Andreopoulos W.B."/>
            <person name="Clum A."/>
            <person name="Lindquist E."/>
            <person name="Daum C."/>
            <person name="Ramamoorthy G.K."/>
            <person name="Gryganskyi A."/>
            <person name="Culley D."/>
            <person name="Magnuson J.K."/>
            <person name="James T.Y."/>
            <person name="O'Malley M.A."/>
            <person name="Stajich J.E."/>
            <person name="Spatafora J.W."/>
            <person name="Visel A."/>
            <person name="Grigoriev I.V."/>
        </authorList>
    </citation>
    <scope>NUCLEOTIDE SEQUENCE [LARGE SCALE GENOMIC DNA]</scope>
    <source>
        <strain evidence="2 3">S4</strain>
    </source>
</reference>
<feature type="compositionally biased region" description="Basic and acidic residues" evidence="1">
    <location>
        <begin position="221"/>
        <end position="239"/>
    </location>
</feature>
<organism evidence="2 3">
    <name type="scientific">Anaeromyces robustus</name>
    <dbReference type="NCBI Taxonomy" id="1754192"/>
    <lineage>
        <taxon>Eukaryota</taxon>
        <taxon>Fungi</taxon>
        <taxon>Fungi incertae sedis</taxon>
        <taxon>Chytridiomycota</taxon>
        <taxon>Chytridiomycota incertae sedis</taxon>
        <taxon>Neocallimastigomycetes</taxon>
        <taxon>Neocallimastigales</taxon>
        <taxon>Neocallimastigaceae</taxon>
        <taxon>Anaeromyces</taxon>
    </lineage>
</organism>
<accession>A0A1Y1X902</accession>
<feature type="compositionally biased region" description="Polar residues" evidence="1">
    <location>
        <begin position="294"/>
        <end position="306"/>
    </location>
</feature>
<feature type="compositionally biased region" description="Basic and acidic residues" evidence="1">
    <location>
        <begin position="183"/>
        <end position="197"/>
    </location>
</feature>
<comment type="caution">
    <text evidence="2">The sequence shown here is derived from an EMBL/GenBank/DDBJ whole genome shotgun (WGS) entry which is preliminary data.</text>
</comment>
<evidence type="ECO:0000313" key="2">
    <source>
        <dbReference type="EMBL" id="ORX82217.1"/>
    </source>
</evidence>
<dbReference type="STRING" id="1754192.A0A1Y1X902"/>
<feature type="compositionally biased region" description="Basic and acidic residues" evidence="1">
    <location>
        <begin position="53"/>
        <end position="149"/>
    </location>
</feature>
<dbReference type="AlphaFoldDB" id="A0A1Y1X902"/>
<feature type="compositionally biased region" description="Polar residues" evidence="1">
    <location>
        <begin position="173"/>
        <end position="182"/>
    </location>
</feature>
<reference evidence="2 3" key="1">
    <citation type="submission" date="2016-08" db="EMBL/GenBank/DDBJ databases">
        <title>A Parts List for Fungal Cellulosomes Revealed by Comparative Genomics.</title>
        <authorList>
            <consortium name="DOE Joint Genome Institute"/>
            <person name="Haitjema C.H."/>
            <person name="Gilmore S.P."/>
            <person name="Henske J.K."/>
            <person name="Solomon K.V."/>
            <person name="De Groot R."/>
            <person name="Kuo A."/>
            <person name="Mondo S.J."/>
            <person name="Salamov A.A."/>
            <person name="Labutti K."/>
            <person name="Zhao Z."/>
            <person name="Chiniquy J."/>
            <person name="Barry K."/>
            <person name="Brewer H.M."/>
            <person name="Purvine S.O."/>
            <person name="Wright A.T."/>
            <person name="Boxma B."/>
            <person name="Van Alen T."/>
            <person name="Hackstein J.H."/>
            <person name="Baker S.E."/>
            <person name="Grigoriev I.V."/>
            <person name="O'Malley M.A."/>
        </authorList>
    </citation>
    <scope>NUCLEOTIDE SEQUENCE [LARGE SCALE GENOMIC DNA]</scope>
    <source>
        <strain evidence="2 3">S4</strain>
    </source>
</reference>
<sequence length="500" mass="57476">MDKDYTCSTPTQHINISKISKDKLEDIINDYDDSEDSCEDILDKKNNKGKLSKVKDDKSKEKEDKVKDKDEKRKLKEETKEEEKRKKEEEKRKKEEEKKKMKDEEKKKKDEEKKMKDEEKKKEKEEKKKEKEEKKLKEKNIKNRPKEGDGSEESITSSNGFLHKLLHKNLNNSGSKDNITNSLKDEEKQNNKLERSKSNSQTLFHKLERSKSNSQSLFNKKKNDTNNNKNKDSPVEHESNNVNVNSIINLLENNKLGSKSSFKESHESINNSDDNICKNKVKKNIKLFSHKKYNTNGENSEKSNSLKLKHEEEGSHSTNSLNKIPQETVNFSNINDQSTSSNNGLLVSKRITAAPKKRPPTKQKLMESAETAFTQRTGNDQFKIVHSTETSYTNFNDITVKLPSFASLKDNNKLNFLDTKDFKFEDDNESDEDADVVLFDDNNSGNIFDLKKKMTKKLINKQKFSDKLYPGGENCDSSIVESKSIYSGSVSDLGSHGSSN</sequence>